<protein>
    <submittedName>
        <fullName evidence="1">Uncharacterized protein</fullName>
    </submittedName>
</protein>
<sequence length="501" mass="51992">MSENHTNYGNLRISSSTTTAVKGIFLGDGNNVDTKFDARASAEADWPDDSITGTLTYNNASSPAPNTGASTLWFTEEGAGGPHNQSQMNIRVRGIAEPVDDQDAVNKKYVDEALQGVVNIHTNVIQRVSTQVTNLANFAYNGGVVPATMTFAVPNSSPWSFTHTGGTDGSVNYDTVTTIATGQVTQRVVFTNNGGAGAHVSNGVYVLSTINAAGLAVWSRTDDLDVPDDLRKGEMVLVYTPSGHGGLSVDQNIAYVLQSAVADLTTTPQDWRESTTQGVQSFAAILHNDADTVRCRGNNSNDNDSGKPVVGAAVGTNGLAVIQANDLSAVGKAGNNFEINGTGFTSTFAGNSTIDSDTSFHLNAQASLLTVNASELITFRCDGNDASNFKSVGATHTFAFASGGTPVIDTSELLFSAISTKGVILPLTDILTDGGGGADTGRVGGGVFFDSASVMPGANGNANKFLIAPKTQDNTANKPQLAIIGFNNDNSSKVLATFAVP</sequence>
<name>A0A6C0LML9_9ZZZZ</name>
<dbReference type="AlphaFoldDB" id="A0A6C0LML9"/>
<evidence type="ECO:0000313" key="1">
    <source>
        <dbReference type="EMBL" id="QHU30502.1"/>
    </source>
</evidence>
<accession>A0A6C0LML9</accession>
<proteinExistence type="predicted"/>
<reference evidence="1" key="1">
    <citation type="journal article" date="2020" name="Nature">
        <title>Giant virus diversity and host interactions through global metagenomics.</title>
        <authorList>
            <person name="Schulz F."/>
            <person name="Roux S."/>
            <person name="Paez-Espino D."/>
            <person name="Jungbluth S."/>
            <person name="Walsh D.A."/>
            <person name="Denef V.J."/>
            <person name="McMahon K.D."/>
            <person name="Konstantinidis K.T."/>
            <person name="Eloe-Fadrosh E.A."/>
            <person name="Kyrpides N.C."/>
            <person name="Woyke T."/>
        </authorList>
    </citation>
    <scope>NUCLEOTIDE SEQUENCE</scope>
    <source>
        <strain evidence="1">GVMAG-M-3300027833-19</strain>
    </source>
</reference>
<dbReference type="EMBL" id="MN740509">
    <property type="protein sequence ID" value="QHU30502.1"/>
    <property type="molecule type" value="Genomic_DNA"/>
</dbReference>
<organism evidence="1">
    <name type="scientific">viral metagenome</name>
    <dbReference type="NCBI Taxonomy" id="1070528"/>
    <lineage>
        <taxon>unclassified sequences</taxon>
        <taxon>metagenomes</taxon>
        <taxon>organismal metagenomes</taxon>
    </lineage>
</organism>